<proteinExistence type="predicted"/>
<dbReference type="AlphaFoldDB" id="A0AAN2BK62"/>
<evidence type="ECO:0000313" key="2">
    <source>
        <dbReference type="Proteomes" id="UP001320119"/>
    </source>
</evidence>
<dbReference type="EMBL" id="AP023086">
    <property type="protein sequence ID" value="BCD97743.1"/>
    <property type="molecule type" value="Genomic_DNA"/>
</dbReference>
<evidence type="ECO:0000313" key="1">
    <source>
        <dbReference type="EMBL" id="BCD97743.1"/>
    </source>
</evidence>
<dbReference type="KEGG" id="marq:MARGE09_P1944"/>
<organism evidence="1 2">
    <name type="scientific">Marinagarivorans cellulosilyticus</name>
    <dbReference type="NCBI Taxonomy" id="2721545"/>
    <lineage>
        <taxon>Bacteria</taxon>
        <taxon>Pseudomonadati</taxon>
        <taxon>Pseudomonadota</taxon>
        <taxon>Gammaproteobacteria</taxon>
        <taxon>Cellvibrionales</taxon>
        <taxon>Cellvibrionaceae</taxon>
        <taxon>Marinagarivorans</taxon>
    </lineage>
</organism>
<gene>
    <name evidence="1" type="ORF">MARGE09_P1944</name>
</gene>
<dbReference type="Proteomes" id="UP001320119">
    <property type="component" value="Chromosome"/>
</dbReference>
<name>A0AAN2BK62_9GAMM</name>
<sequence>MNKERKIENLNYAAYHIYEAFVSKGYAEAYLDEKLDTLLDCDKFQAILFLHNCDADIQRKVADVVGVDVLDLKKAIEVMGHF</sequence>
<protein>
    <submittedName>
        <fullName evidence="1">Uncharacterized protein</fullName>
    </submittedName>
</protein>
<reference evidence="1 2" key="1">
    <citation type="journal article" date="2022" name="IScience">
        <title>An ultrasensitive nanofiber-based assay for enzymatic hydrolysis and deep-sea microbial degradation of cellulose.</title>
        <authorList>
            <person name="Tsudome M."/>
            <person name="Tachioka M."/>
            <person name="Miyazaki M."/>
            <person name="Uchimura K."/>
            <person name="Tsuda M."/>
            <person name="Takaki Y."/>
            <person name="Deguchi S."/>
        </authorList>
    </citation>
    <scope>NUCLEOTIDE SEQUENCE [LARGE SCALE GENOMIC DNA]</scope>
    <source>
        <strain evidence="1 2">GE09</strain>
    </source>
</reference>
<keyword evidence="2" id="KW-1185">Reference proteome</keyword>
<dbReference type="RefSeq" id="WP_236987218.1">
    <property type="nucleotide sequence ID" value="NZ_AP023086.1"/>
</dbReference>
<accession>A0AAN2BK62</accession>